<feature type="signal peptide" evidence="2">
    <location>
        <begin position="1"/>
        <end position="27"/>
    </location>
</feature>
<accession>A0A5J4U8L4</accession>
<protein>
    <submittedName>
        <fullName evidence="4">Putative dynein heavy chain</fullName>
    </submittedName>
</protein>
<comment type="caution">
    <text evidence="4">The sequence shown here is derived from an EMBL/GenBank/DDBJ whole genome shotgun (WGS) entry which is preliminary data.</text>
</comment>
<dbReference type="GO" id="GO:0005524">
    <property type="term" value="F:ATP binding"/>
    <property type="evidence" value="ECO:0007669"/>
    <property type="project" value="InterPro"/>
</dbReference>
<feature type="chain" id="PRO_5023945099" evidence="2">
    <location>
        <begin position="28"/>
        <end position="468"/>
    </location>
</feature>
<gene>
    <name evidence="4" type="ORF">EZS28_037899</name>
</gene>
<proteinExistence type="predicted"/>
<name>A0A5J4U8L4_9EUKA</name>
<sequence>KCIFGEITSTCYIITFTLSLHLHLGGAFTGSSGTGKTETTKDLAKALARPCDIFNCSDQFDYQMMDRFFSGLVQAGAWALVINDFRCRQKQLTHFEFEGNVIKMNPNSGFFITMNPGYAGRTELPDNLKALFRPVVMMIPDYALIAEIILFSEGFLTAKDLAQKMKQLYKLSSEQLSQQDHYDFDMRVVKSALVMAGALKRKYDKLSEYTVLIRALRDTNTPKFLSDDVYLFMDIIRDSFPGVNIPPVEHAIFQQFITSVLKIQVMQPAQLFILKCLQTTTLNPKAVTIGELYGEFDEIAGEWHDGLVPYYVEKMLERSKEQANKVSSGIGLYSNVSPHIAQKHKLNVPTREIMAFDGPVDAIWIESMNSVLDDNKILCLSNVASRATVSKCSMIYLEKIHLGWEHIAASWINLLIARFPHLEKQQMHNINLEWMQLQEQEEEEEEERLEESRKRKRSKAQSILPKFF</sequence>
<dbReference type="InterPro" id="IPR027417">
    <property type="entry name" value="P-loop_NTPase"/>
</dbReference>
<dbReference type="InterPro" id="IPR026983">
    <property type="entry name" value="DHC"/>
</dbReference>
<feature type="domain" description="Dynein heavy chain hydrolytic ATP-binding dynein motor region" evidence="3">
    <location>
        <begin position="4"/>
        <end position="79"/>
    </location>
</feature>
<dbReference type="Pfam" id="PF12774">
    <property type="entry name" value="AAA_6"/>
    <property type="match status" value="2"/>
</dbReference>
<dbReference type="SUPFAM" id="SSF52540">
    <property type="entry name" value="P-loop containing nucleoside triphosphate hydrolases"/>
    <property type="match status" value="1"/>
</dbReference>
<evidence type="ECO:0000256" key="2">
    <source>
        <dbReference type="SAM" id="SignalP"/>
    </source>
</evidence>
<feature type="region of interest" description="Disordered" evidence="1">
    <location>
        <begin position="441"/>
        <end position="468"/>
    </location>
</feature>
<dbReference type="Proteomes" id="UP000324800">
    <property type="component" value="Unassembled WGS sequence"/>
</dbReference>
<keyword evidence="2" id="KW-0732">Signal</keyword>
<dbReference type="AlphaFoldDB" id="A0A5J4U8L4"/>
<reference evidence="4 5" key="1">
    <citation type="submission" date="2019-03" db="EMBL/GenBank/DDBJ databases">
        <title>Single cell metagenomics reveals metabolic interactions within the superorganism composed of flagellate Streblomastix strix and complex community of Bacteroidetes bacteria on its surface.</title>
        <authorList>
            <person name="Treitli S.C."/>
            <person name="Kolisko M."/>
            <person name="Husnik F."/>
            <person name="Keeling P."/>
            <person name="Hampl V."/>
        </authorList>
    </citation>
    <scope>NUCLEOTIDE SEQUENCE [LARGE SCALE GENOMIC DNA]</scope>
    <source>
        <strain evidence="4">ST1C</strain>
    </source>
</reference>
<dbReference type="OrthoDB" id="286107at2759"/>
<feature type="domain" description="Dynein heavy chain hydrolytic ATP-binding dynein motor region" evidence="3">
    <location>
        <begin position="88"/>
        <end position="282"/>
    </location>
</feature>
<dbReference type="PANTHER" id="PTHR22878">
    <property type="entry name" value="DYNEIN HEAVY CHAIN 6, AXONEMAL-LIKE-RELATED"/>
    <property type="match status" value="1"/>
</dbReference>
<dbReference type="InterPro" id="IPR043157">
    <property type="entry name" value="Dynein_AAA1S"/>
</dbReference>
<dbReference type="PANTHER" id="PTHR22878:SF68">
    <property type="entry name" value="DYNEIN HEAVY CHAIN 6, AXONEMAL-LIKE"/>
    <property type="match status" value="1"/>
</dbReference>
<dbReference type="GO" id="GO:0007018">
    <property type="term" value="P:microtubule-based movement"/>
    <property type="evidence" value="ECO:0007669"/>
    <property type="project" value="InterPro"/>
</dbReference>
<dbReference type="EMBL" id="SNRW01019239">
    <property type="protein sequence ID" value="KAA6366574.1"/>
    <property type="molecule type" value="Genomic_DNA"/>
</dbReference>
<evidence type="ECO:0000256" key="1">
    <source>
        <dbReference type="SAM" id="MobiDB-lite"/>
    </source>
</evidence>
<dbReference type="GO" id="GO:0051959">
    <property type="term" value="F:dynein light intermediate chain binding"/>
    <property type="evidence" value="ECO:0007669"/>
    <property type="project" value="InterPro"/>
</dbReference>
<organism evidence="4 5">
    <name type="scientific">Streblomastix strix</name>
    <dbReference type="NCBI Taxonomy" id="222440"/>
    <lineage>
        <taxon>Eukaryota</taxon>
        <taxon>Metamonada</taxon>
        <taxon>Preaxostyla</taxon>
        <taxon>Oxymonadida</taxon>
        <taxon>Streblomastigidae</taxon>
        <taxon>Streblomastix</taxon>
    </lineage>
</organism>
<evidence type="ECO:0000259" key="3">
    <source>
        <dbReference type="Pfam" id="PF12774"/>
    </source>
</evidence>
<feature type="non-terminal residue" evidence="4">
    <location>
        <position position="1"/>
    </location>
</feature>
<dbReference type="Gene3D" id="1.10.8.710">
    <property type="match status" value="1"/>
</dbReference>
<dbReference type="Gene3D" id="3.40.50.300">
    <property type="entry name" value="P-loop containing nucleotide triphosphate hydrolases"/>
    <property type="match status" value="3"/>
</dbReference>
<dbReference type="InterPro" id="IPR035699">
    <property type="entry name" value="AAA_6"/>
</dbReference>
<dbReference type="GO" id="GO:0045505">
    <property type="term" value="F:dynein intermediate chain binding"/>
    <property type="evidence" value="ECO:0007669"/>
    <property type="project" value="InterPro"/>
</dbReference>
<evidence type="ECO:0000313" key="4">
    <source>
        <dbReference type="EMBL" id="KAA6366574.1"/>
    </source>
</evidence>
<dbReference type="GO" id="GO:0030286">
    <property type="term" value="C:dynein complex"/>
    <property type="evidence" value="ECO:0007669"/>
    <property type="project" value="InterPro"/>
</dbReference>
<evidence type="ECO:0000313" key="5">
    <source>
        <dbReference type="Proteomes" id="UP000324800"/>
    </source>
</evidence>
<dbReference type="FunFam" id="1.10.8.710:FF:000004">
    <property type="entry name" value="Dynein axonemal heavy chain 6"/>
    <property type="match status" value="1"/>
</dbReference>